<dbReference type="InterPro" id="IPR029058">
    <property type="entry name" value="AB_hydrolase_fold"/>
</dbReference>
<gene>
    <name evidence="6" type="ORF">OCK74_10675</name>
</gene>
<keyword evidence="3 6" id="KW-0378">Hydrolase</keyword>
<evidence type="ECO:0000256" key="2">
    <source>
        <dbReference type="ARBA" id="ARBA00022797"/>
    </source>
</evidence>
<keyword evidence="2" id="KW-0058">Aromatic hydrocarbons catabolism</keyword>
<dbReference type="PIRSF" id="PIRSF001112">
    <property type="entry name" value="Epoxide_hydrolase"/>
    <property type="match status" value="1"/>
</dbReference>
<dbReference type="EMBL" id="JAOTIF010000006">
    <property type="protein sequence ID" value="MCU7549581.1"/>
    <property type="molecule type" value="Genomic_DNA"/>
</dbReference>
<sequence>MITEFKCHIPQFAIDDLQSRLRQTRWTDEIKGSDWQYGASLSYIRELADYWLNKFDWRKVEDKINQYPNYVVEVEGTKIHCLHVKGKGKKSVPLIITHGWPGSFLEMNKLIIPLTTNPEFSFDLIIPSIPGFGFSQKINVPGCNLWFIADLWSKLIKELGYEKVLVQGGDFGAGISTALALKHPEDILGLHLNYIPGSYFPFLSKTEKLTEEEILFQKNAEEWYTREGAYSHQHRTKPLTLAYALNDSPVGLCAWIVEKFYGWSDCNGNIESIFTKDELLSNVSLYWYTETIHSSIRLYNENSQVPLHFSKNDFVNAPVGIARFHKEEPFPSRKFIERGYNIQHWTDIPKGGHFAALEQPELLSNDIIQFAKSLNQIK</sequence>
<dbReference type="SUPFAM" id="SSF53474">
    <property type="entry name" value="alpha/beta-Hydrolases"/>
    <property type="match status" value="1"/>
</dbReference>
<dbReference type="PANTHER" id="PTHR21661:SF35">
    <property type="entry name" value="EPOXIDE HYDROLASE"/>
    <property type="match status" value="1"/>
</dbReference>
<evidence type="ECO:0000256" key="1">
    <source>
        <dbReference type="ARBA" id="ARBA00010088"/>
    </source>
</evidence>
<dbReference type="Proteomes" id="UP001155483">
    <property type="component" value="Unassembled WGS sequence"/>
</dbReference>
<feature type="active site" description="Nucleophile" evidence="4">
    <location>
        <position position="170"/>
    </location>
</feature>
<reference evidence="6" key="1">
    <citation type="submission" date="2022-09" db="EMBL/GenBank/DDBJ databases">
        <authorList>
            <person name="Yuan C."/>
            <person name="Ke Z."/>
        </authorList>
    </citation>
    <scope>NUCLEOTIDE SEQUENCE</scope>
    <source>
        <strain evidence="6">LB-8</strain>
    </source>
</reference>
<evidence type="ECO:0000313" key="7">
    <source>
        <dbReference type="Proteomes" id="UP001155483"/>
    </source>
</evidence>
<accession>A0A9X2XUZ3</accession>
<feature type="active site" description="Proton donor" evidence="4">
    <location>
        <position position="299"/>
    </location>
</feature>
<dbReference type="InterPro" id="IPR016292">
    <property type="entry name" value="Epoxide_hydrolase"/>
</dbReference>
<dbReference type="RefSeq" id="WP_279297021.1">
    <property type="nucleotide sequence ID" value="NZ_JAOTIF010000006.1"/>
</dbReference>
<evidence type="ECO:0000259" key="5">
    <source>
        <dbReference type="Pfam" id="PF06441"/>
    </source>
</evidence>
<proteinExistence type="inferred from homology"/>
<dbReference type="GO" id="GO:0004301">
    <property type="term" value="F:epoxide hydrolase activity"/>
    <property type="evidence" value="ECO:0007669"/>
    <property type="project" value="TreeGrafter"/>
</dbReference>
<dbReference type="Pfam" id="PF06441">
    <property type="entry name" value="EHN"/>
    <property type="match status" value="1"/>
</dbReference>
<organism evidence="6 7">
    <name type="scientific">Paraflavisolibacter caeni</name>
    <dbReference type="NCBI Taxonomy" id="2982496"/>
    <lineage>
        <taxon>Bacteria</taxon>
        <taxon>Pseudomonadati</taxon>
        <taxon>Bacteroidota</taxon>
        <taxon>Chitinophagia</taxon>
        <taxon>Chitinophagales</taxon>
        <taxon>Chitinophagaceae</taxon>
        <taxon>Paraflavisolibacter</taxon>
    </lineage>
</organism>
<dbReference type="PRINTS" id="PR00412">
    <property type="entry name" value="EPOXHYDRLASE"/>
</dbReference>
<evidence type="ECO:0000256" key="3">
    <source>
        <dbReference type="ARBA" id="ARBA00022801"/>
    </source>
</evidence>
<dbReference type="Gene3D" id="3.40.50.1820">
    <property type="entry name" value="alpha/beta hydrolase"/>
    <property type="match status" value="1"/>
</dbReference>
<dbReference type="PANTHER" id="PTHR21661">
    <property type="entry name" value="EPOXIDE HYDROLASE 1-RELATED"/>
    <property type="match status" value="1"/>
</dbReference>
<comment type="caution">
    <text evidence="6">The sequence shown here is derived from an EMBL/GenBank/DDBJ whole genome shotgun (WGS) entry which is preliminary data.</text>
</comment>
<evidence type="ECO:0000313" key="6">
    <source>
        <dbReference type="EMBL" id="MCU7549581.1"/>
    </source>
</evidence>
<dbReference type="InterPro" id="IPR000639">
    <property type="entry name" value="Epox_hydrolase-like"/>
</dbReference>
<reference evidence="6" key="2">
    <citation type="submission" date="2023-04" db="EMBL/GenBank/DDBJ databases">
        <title>Paracnuella aquatica gen. nov., sp. nov., a member of the family Chitinophagaceae isolated from a hot spring.</title>
        <authorList>
            <person name="Wang C."/>
        </authorList>
    </citation>
    <scope>NUCLEOTIDE SEQUENCE</scope>
    <source>
        <strain evidence="6">LB-8</strain>
    </source>
</reference>
<evidence type="ECO:0000256" key="4">
    <source>
        <dbReference type="PIRSR" id="PIRSR001112-1"/>
    </source>
</evidence>
<keyword evidence="7" id="KW-1185">Reference proteome</keyword>
<protein>
    <submittedName>
        <fullName evidence="6">Epoxide hydrolase</fullName>
    </submittedName>
</protein>
<name>A0A9X2XUZ3_9BACT</name>
<dbReference type="AlphaFoldDB" id="A0A9X2XUZ3"/>
<dbReference type="InterPro" id="IPR010497">
    <property type="entry name" value="Epoxide_hydro_N"/>
</dbReference>
<dbReference type="GO" id="GO:0097176">
    <property type="term" value="P:epoxide metabolic process"/>
    <property type="evidence" value="ECO:0007669"/>
    <property type="project" value="TreeGrafter"/>
</dbReference>
<comment type="similarity">
    <text evidence="1">Belongs to the peptidase S33 family.</text>
</comment>
<feature type="active site" description="Proton acceptor" evidence="4">
    <location>
        <position position="353"/>
    </location>
</feature>
<feature type="domain" description="Epoxide hydrolase N-terminal" evidence="5">
    <location>
        <begin position="2"/>
        <end position="107"/>
    </location>
</feature>